<evidence type="ECO:0000313" key="2">
    <source>
        <dbReference type="Proteomes" id="UP000013070"/>
    </source>
</evidence>
<organism evidence="1 2">
    <name type="scientific">Acinetobacter variabilis</name>
    <dbReference type="NCBI Taxonomy" id="70346"/>
    <lineage>
        <taxon>Bacteria</taxon>
        <taxon>Pseudomonadati</taxon>
        <taxon>Pseudomonadota</taxon>
        <taxon>Gammaproteobacteria</taxon>
        <taxon>Moraxellales</taxon>
        <taxon>Moraxellaceae</taxon>
        <taxon>Acinetobacter</taxon>
    </lineage>
</organism>
<comment type="caution">
    <text evidence="1">The sequence shown here is derived from an EMBL/GenBank/DDBJ whole genome shotgun (WGS) entry which is preliminary data.</text>
</comment>
<dbReference type="Proteomes" id="UP000013070">
    <property type="component" value="Unassembled WGS sequence"/>
</dbReference>
<protein>
    <submittedName>
        <fullName evidence="1">Uncharacterized protein</fullName>
    </submittedName>
</protein>
<name>N8X0C3_9GAMM</name>
<dbReference type="RefSeq" id="WP_004787932.1">
    <property type="nucleotide sequence ID" value="NZ_KB849413.1"/>
</dbReference>
<dbReference type="PATRIC" id="fig|1217710.3.peg.52"/>
<gene>
    <name evidence="1" type="ORF">F969_00059</name>
</gene>
<dbReference type="AlphaFoldDB" id="N8X0C3"/>
<sequence length="66" mass="7805">MERPTYIFIYEAKIHPNGKIKGRIEAFSSVDAQQRVMRHNLFVKSVTVKVHKNQAQARKEKYEVYP</sequence>
<accession>N8X0C3</accession>
<reference evidence="1 2" key="1">
    <citation type="submission" date="2013-02" db="EMBL/GenBank/DDBJ databases">
        <title>The Genome Sequence of Acinetobacter sp. NIPH 899.</title>
        <authorList>
            <consortium name="The Broad Institute Genome Sequencing Platform"/>
            <consortium name="The Broad Institute Genome Sequencing Center for Infectious Disease"/>
            <person name="Cerqueira G."/>
            <person name="Feldgarden M."/>
            <person name="Courvalin P."/>
            <person name="Perichon B."/>
            <person name="Grillot-Courvalin C."/>
            <person name="Clermont D."/>
            <person name="Rocha E."/>
            <person name="Yoon E.-J."/>
            <person name="Nemec A."/>
            <person name="Walker B."/>
            <person name="Young S.K."/>
            <person name="Zeng Q."/>
            <person name="Gargeya S."/>
            <person name="Fitzgerald M."/>
            <person name="Haas B."/>
            <person name="Abouelleil A."/>
            <person name="Alvarado L."/>
            <person name="Arachchi H.M."/>
            <person name="Berlin A.M."/>
            <person name="Chapman S.B."/>
            <person name="Dewar J."/>
            <person name="Goldberg J."/>
            <person name="Griggs A."/>
            <person name="Gujja S."/>
            <person name="Hansen M."/>
            <person name="Howarth C."/>
            <person name="Imamovic A."/>
            <person name="Larimer J."/>
            <person name="McCowan C."/>
            <person name="Murphy C."/>
            <person name="Neiman D."/>
            <person name="Pearson M."/>
            <person name="Priest M."/>
            <person name="Roberts A."/>
            <person name="Saif S."/>
            <person name="Shea T."/>
            <person name="Sisk P."/>
            <person name="Sykes S."/>
            <person name="Wortman J."/>
            <person name="Nusbaum C."/>
            <person name="Birren B."/>
        </authorList>
    </citation>
    <scope>NUCLEOTIDE SEQUENCE [LARGE SCALE GENOMIC DNA]</scope>
    <source>
        <strain evidence="1 2">NIPH 899</strain>
    </source>
</reference>
<dbReference type="EMBL" id="APPE01000006">
    <property type="protein sequence ID" value="ENV00973.1"/>
    <property type="molecule type" value="Genomic_DNA"/>
</dbReference>
<proteinExistence type="predicted"/>
<dbReference type="HOGENOM" id="CLU_204327_0_0_6"/>
<evidence type="ECO:0000313" key="1">
    <source>
        <dbReference type="EMBL" id="ENV00973.1"/>
    </source>
</evidence>
<dbReference type="eggNOG" id="ENOG5031S6Y">
    <property type="taxonomic scope" value="Bacteria"/>
</dbReference>
<keyword evidence="2" id="KW-1185">Reference proteome</keyword>